<dbReference type="Proteomes" id="UP000039865">
    <property type="component" value="Unassembled WGS sequence"/>
</dbReference>
<reference evidence="3 4" key="1">
    <citation type="submission" date="2014-06" db="EMBL/GenBank/DDBJ databases">
        <authorList>
            <person name="Swart Estienne"/>
        </authorList>
    </citation>
    <scope>NUCLEOTIDE SEQUENCE [LARGE SCALE GENOMIC DNA]</scope>
    <source>
        <strain evidence="3 4">130c</strain>
    </source>
</reference>
<evidence type="ECO:0000313" key="3">
    <source>
        <dbReference type="EMBL" id="CDW75000.1"/>
    </source>
</evidence>
<dbReference type="SUPFAM" id="SSF51316">
    <property type="entry name" value="Mss4-like"/>
    <property type="match status" value="1"/>
</dbReference>
<dbReference type="GO" id="GO:0005509">
    <property type="term" value="F:calcium ion binding"/>
    <property type="evidence" value="ECO:0007669"/>
    <property type="project" value="TreeGrafter"/>
</dbReference>
<dbReference type="Gene3D" id="2.170.150.10">
    <property type="entry name" value="Metal Binding Protein, Guanine Nucleotide Exchange Factor, Chain A"/>
    <property type="match status" value="1"/>
</dbReference>
<protein>
    <recommendedName>
        <fullName evidence="2">TCTP domain-containing protein</fullName>
    </recommendedName>
</protein>
<proteinExistence type="inferred from homology"/>
<dbReference type="FunCoup" id="A0A077ZYN5">
    <property type="interactions" value="355"/>
</dbReference>
<dbReference type="InParanoid" id="A0A077ZYN5"/>
<dbReference type="Pfam" id="PF00838">
    <property type="entry name" value="TCTP"/>
    <property type="match status" value="1"/>
</dbReference>
<dbReference type="OrthoDB" id="10248936at2759"/>
<dbReference type="InterPro" id="IPR011057">
    <property type="entry name" value="Mss4-like_sf"/>
</dbReference>
<dbReference type="PANTHER" id="PTHR11991">
    <property type="entry name" value="TRANSLATIONALLY CONTROLLED TUMOR PROTEIN-RELATED"/>
    <property type="match status" value="1"/>
</dbReference>
<sequence>MRVYKDIISGDEMVSDSYPNVLLFEDACLEVKSRLISKNANDDYGIGSNDEEGDGTVDDNSVNVIDIVDSFNLQEITLSKAEWTAYIKTYLPKIKKHLESTGRADRIPVFQKGATALFKHLLEKFDEVQIFAGKGFDVEAGYAYCYYKEQTDAGPTFFYFHDGLREEKF</sequence>
<dbReference type="PRINTS" id="PR01653">
    <property type="entry name" value="TCTPROTEIN"/>
</dbReference>
<evidence type="ECO:0000259" key="2">
    <source>
        <dbReference type="PROSITE" id="PS51797"/>
    </source>
</evidence>
<keyword evidence="4" id="KW-1185">Reference proteome</keyword>
<feature type="domain" description="TCTP" evidence="2">
    <location>
        <begin position="1"/>
        <end position="169"/>
    </location>
</feature>
<gene>
    <name evidence="3" type="primary">Contig7653.g8164</name>
    <name evidence="3" type="ORF">STYLEM_3985</name>
</gene>
<comment type="similarity">
    <text evidence="1">Belongs to the TCTP family.</text>
</comment>
<dbReference type="PANTHER" id="PTHR11991:SF0">
    <property type="entry name" value="TRANSLATIONALLY-CONTROLLED TUMOR PROTEIN"/>
    <property type="match status" value="1"/>
</dbReference>
<name>A0A077ZYN5_STYLE</name>
<dbReference type="EMBL" id="CCKQ01003861">
    <property type="protein sequence ID" value="CDW75000.1"/>
    <property type="molecule type" value="Genomic_DNA"/>
</dbReference>
<dbReference type="InterPro" id="IPR011323">
    <property type="entry name" value="Mss4/transl-control_tumour"/>
</dbReference>
<dbReference type="PROSITE" id="PS51797">
    <property type="entry name" value="TCTP_3"/>
    <property type="match status" value="1"/>
</dbReference>
<evidence type="ECO:0000313" key="4">
    <source>
        <dbReference type="Proteomes" id="UP000039865"/>
    </source>
</evidence>
<dbReference type="InterPro" id="IPR018105">
    <property type="entry name" value="Translational_control_tumour_p"/>
</dbReference>
<dbReference type="InterPro" id="IPR034737">
    <property type="entry name" value="TCTP"/>
</dbReference>
<accession>A0A077ZYN5</accession>
<dbReference type="AlphaFoldDB" id="A0A077ZYN5"/>
<organism evidence="3 4">
    <name type="scientific">Stylonychia lemnae</name>
    <name type="common">Ciliate</name>
    <dbReference type="NCBI Taxonomy" id="5949"/>
    <lineage>
        <taxon>Eukaryota</taxon>
        <taxon>Sar</taxon>
        <taxon>Alveolata</taxon>
        <taxon>Ciliophora</taxon>
        <taxon>Intramacronucleata</taxon>
        <taxon>Spirotrichea</taxon>
        <taxon>Stichotrichia</taxon>
        <taxon>Sporadotrichida</taxon>
        <taxon>Oxytrichidae</taxon>
        <taxon>Stylonychinae</taxon>
        <taxon>Stylonychia</taxon>
    </lineage>
</organism>
<evidence type="ECO:0000256" key="1">
    <source>
        <dbReference type="PROSITE-ProRule" id="PRU01133"/>
    </source>
</evidence>
<dbReference type="OMA" id="CAMITEG"/>
<dbReference type="GO" id="GO:0005737">
    <property type="term" value="C:cytoplasm"/>
    <property type="evidence" value="ECO:0007669"/>
    <property type="project" value="TreeGrafter"/>
</dbReference>